<gene>
    <name evidence="2" type="ORF">D0435_13200</name>
</gene>
<comment type="caution">
    <text evidence="2">The sequence shown here is derived from an EMBL/GenBank/DDBJ whole genome shotgun (WGS) entry which is preliminary data.</text>
</comment>
<protein>
    <recommendedName>
        <fullName evidence="1">Transposase IS204/IS1001/IS1096/IS1165 DDE domain-containing protein</fullName>
    </recommendedName>
</protein>
<proteinExistence type="predicted"/>
<accession>A0A845QLU3</accession>
<evidence type="ECO:0000313" key="2">
    <source>
        <dbReference type="EMBL" id="NBH62606.1"/>
    </source>
</evidence>
<evidence type="ECO:0000259" key="1">
    <source>
        <dbReference type="Pfam" id="PF01610"/>
    </source>
</evidence>
<organism evidence="2 3">
    <name type="scientific">Anaerotruncus colihominis</name>
    <dbReference type="NCBI Taxonomy" id="169435"/>
    <lineage>
        <taxon>Bacteria</taxon>
        <taxon>Bacillati</taxon>
        <taxon>Bacillota</taxon>
        <taxon>Clostridia</taxon>
        <taxon>Eubacteriales</taxon>
        <taxon>Oscillospiraceae</taxon>
        <taxon>Anaerotruncus</taxon>
    </lineage>
</organism>
<evidence type="ECO:0000313" key="3">
    <source>
        <dbReference type="Proteomes" id="UP000446866"/>
    </source>
</evidence>
<feature type="domain" description="Transposase IS204/IS1001/IS1096/IS1165 DDE" evidence="1">
    <location>
        <begin position="27"/>
        <end position="105"/>
    </location>
</feature>
<dbReference type="Proteomes" id="UP000446866">
    <property type="component" value="Unassembled WGS sequence"/>
</dbReference>
<dbReference type="EMBL" id="QXWK01000029">
    <property type="protein sequence ID" value="NBH62606.1"/>
    <property type="molecule type" value="Genomic_DNA"/>
</dbReference>
<dbReference type="AlphaFoldDB" id="A0A845QLU3"/>
<keyword evidence="3" id="KW-1185">Reference proteome</keyword>
<dbReference type="Pfam" id="PF01610">
    <property type="entry name" value="DDE_Tnp_ISL3"/>
    <property type="match status" value="1"/>
</dbReference>
<reference evidence="2 3" key="1">
    <citation type="submission" date="2018-08" db="EMBL/GenBank/DDBJ databases">
        <title>Murine metabolic-syndrome-specific gut microbial biobank.</title>
        <authorList>
            <person name="Liu C."/>
        </authorList>
    </citation>
    <scope>NUCLEOTIDE SEQUENCE [LARGE SCALE GENOMIC DNA]</scope>
    <source>
        <strain evidence="2 3">28</strain>
    </source>
</reference>
<sequence length="150" mass="17686">MPILCKISKPKQRKIRRHRFRHTIQKRVVKTAFPKAEIVADRFHALRLAIYALEQIRKEVQKNFHTKRRKYFKHARTLLIKHKEKLEPEELEQVSNMLTPSKELALKKLAYDRFASPDIYTAKKRLLAFKMAVQAANLACSTKLPIPTQN</sequence>
<name>A0A845QLU3_9FIRM</name>
<dbReference type="InterPro" id="IPR002560">
    <property type="entry name" value="Transposase_DDE"/>
</dbReference>